<feature type="domain" description="Thiamine phosphate synthase/TenI" evidence="18">
    <location>
        <begin position="21"/>
        <end position="213"/>
    </location>
</feature>
<dbReference type="SUPFAM" id="SSF51391">
    <property type="entry name" value="Thiamin phosphate synthase"/>
    <property type="match status" value="1"/>
</dbReference>
<dbReference type="Gene3D" id="3.40.1190.20">
    <property type="match status" value="1"/>
</dbReference>
<dbReference type="InterPro" id="IPR022998">
    <property type="entry name" value="ThiamineP_synth_TenI"/>
</dbReference>
<protein>
    <submittedName>
        <fullName evidence="19">Hydroxyethylthiazole kinase</fullName>
    </submittedName>
</protein>
<dbReference type="GO" id="GO:0005524">
    <property type="term" value="F:ATP binding"/>
    <property type="evidence" value="ECO:0007669"/>
    <property type="project" value="UniProtKB-KW"/>
</dbReference>
<comment type="catalytic activity">
    <reaction evidence="13">
        <text>4-methyl-5-(2-phosphooxyethyl)-thiazole + 4-amino-2-methyl-5-(diphosphooxymethyl)pyrimidine + H(+) = thiamine phosphate + diphosphate</text>
        <dbReference type="Rhea" id="RHEA:22328"/>
        <dbReference type="ChEBI" id="CHEBI:15378"/>
        <dbReference type="ChEBI" id="CHEBI:33019"/>
        <dbReference type="ChEBI" id="CHEBI:37575"/>
        <dbReference type="ChEBI" id="CHEBI:57841"/>
        <dbReference type="ChEBI" id="CHEBI:58296"/>
        <dbReference type="EC" id="2.5.1.3"/>
    </reaction>
</comment>
<dbReference type="AlphaFoldDB" id="A0A165NP27"/>
<evidence type="ECO:0000256" key="4">
    <source>
        <dbReference type="ARBA" id="ARBA00004868"/>
    </source>
</evidence>
<dbReference type="CDD" id="cd01170">
    <property type="entry name" value="THZ_kinase"/>
    <property type="match status" value="1"/>
</dbReference>
<keyword evidence="20" id="KW-1185">Reference proteome</keyword>
<dbReference type="GO" id="GO:0005737">
    <property type="term" value="C:cytoplasm"/>
    <property type="evidence" value="ECO:0007669"/>
    <property type="project" value="TreeGrafter"/>
</dbReference>
<evidence type="ECO:0000256" key="16">
    <source>
        <dbReference type="ARBA" id="ARBA00061146"/>
    </source>
</evidence>
<keyword evidence="9 19" id="KW-0418">Kinase</keyword>
<evidence type="ECO:0000256" key="3">
    <source>
        <dbReference type="ARBA" id="ARBA00003814"/>
    </source>
</evidence>
<reference evidence="19 20" key="1">
    <citation type="journal article" date="2016" name="Mol. Biol. Evol.">
        <title>Comparative Genomics of Early-Diverging Mushroom-Forming Fungi Provides Insights into the Origins of Lignocellulose Decay Capabilities.</title>
        <authorList>
            <person name="Nagy L.G."/>
            <person name="Riley R."/>
            <person name="Tritt A."/>
            <person name="Adam C."/>
            <person name="Daum C."/>
            <person name="Floudas D."/>
            <person name="Sun H."/>
            <person name="Yadav J.S."/>
            <person name="Pangilinan J."/>
            <person name="Larsson K.H."/>
            <person name="Matsuura K."/>
            <person name="Barry K."/>
            <person name="Labutti K."/>
            <person name="Kuo R."/>
            <person name="Ohm R.A."/>
            <person name="Bhattacharya S.S."/>
            <person name="Shirouzu T."/>
            <person name="Yoshinaga Y."/>
            <person name="Martin F.M."/>
            <person name="Grigoriev I.V."/>
            <person name="Hibbett D.S."/>
        </authorList>
    </citation>
    <scope>NUCLEOTIDE SEQUENCE [LARGE SCALE GENOMIC DNA]</scope>
    <source>
        <strain evidence="19 20">HHB14362 ss-1</strain>
    </source>
</reference>
<accession>A0A165NP27</accession>
<evidence type="ECO:0000256" key="7">
    <source>
        <dbReference type="ARBA" id="ARBA00022723"/>
    </source>
</evidence>
<name>A0A165NP27_9AGAM</name>
<dbReference type="Gene3D" id="3.20.20.70">
    <property type="entry name" value="Aldolase class I"/>
    <property type="match status" value="1"/>
</dbReference>
<keyword evidence="7" id="KW-0479">Metal-binding</keyword>
<dbReference type="GO" id="GO:0004417">
    <property type="term" value="F:hydroxyethylthiazole kinase activity"/>
    <property type="evidence" value="ECO:0007669"/>
    <property type="project" value="UniProtKB-EC"/>
</dbReference>
<comment type="catalytic activity">
    <reaction evidence="15">
        <text>2-[(2R,5Z)-2-carboxy-4-methylthiazol-5(2H)-ylidene]ethyl phosphate + 4-amino-2-methyl-5-(diphosphooxymethyl)pyrimidine + 2 H(+) = thiamine phosphate + CO2 + diphosphate</text>
        <dbReference type="Rhea" id="RHEA:47844"/>
        <dbReference type="ChEBI" id="CHEBI:15378"/>
        <dbReference type="ChEBI" id="CHEBI:16526"/>
        <dbReference type="ChEBI" id="CHEBI:33019"/>
        <dbReference type="ChEBI" id="CHEBI:37575"/>
        <dbReference type="ChEBI" id="CHEBI:57841"/>
        <dbReference type="ChEBI" id="CHEBI:62899"/>
        <dbReference type="EC" id="2.5.1.3"/>
    </reaction>
</comment>
<organism evidence="19 20">
    <name type="scientific">Neolentinus lepideus HHB14362 ss-1</name>
    <dbReference type="NCBI Taxonomy" id="1314782"/>
    <lineage>
        <taxon>Eukaryota</taxon>
        <taxon>Fungi</taxon>
        <taxon>Dikarya</taxon>
        <taxon>Basidiomycota</taxon>
        <taxon>Agaricomycotina</taxon>
        <taxon>Agaricomycetes</taxon>
        <taxon>Gloeophyllales</taxon>
        <taxon>Gloeophyllaceae</taxon>
        <taxon>Neolentinus</taxon>
    </lineage>
</organism>
<dbReference type="FunCoup" id="A0A165NP27">
    <property type="interactions" value="316"/>
</dbReference>
<evidence type="ECO:0000259" key="18">
    <source>
        <dbReference type="Pfam" id="PF02581"/>
    </source>
</evidence>
<comment type="similarity">
    <text evidence="16">In the C-terminal section; belongs to the Thz kinase family.</text>
</comment>
<evidence type="ECO:0000256" key="15">
    <source>
        <dbReference type="ARBA" id="ARBA00047883"/>
    </source>
</evidence>
<dbReference type="InterPro" id="IPR034291">
    <property type="entry name" value="TMP_synthase"/>
</dbReference>
<dbReference type="HAMAP" id="MF_00097">
    <property type="entry name" value="TMP_synthase"/>
    <property type="match status" value="1"/>
</dbReference>
<evidence type="ECO:0000313" key="19">
    <source>
        <dbReference type="EMBL" id="KZT19913.1"/>
    </source>
</evidence>
<dbReference type="GO" id="GO:0009228">
    <property type="term" value="P:thiamine biosynthetic process"/>
    <property type="evidence" value="ECO:0007669"/>
    <property type="project" value="UniProtKB-KW"/>
</dbReference>
<evidence type="ECO:0000256" key="13">
    <source>
        <dbReference type="ARBA" id="ARBA00047334"/>
    </source>
</evidence>
<dbReference type="InParanoid" id="A0A165NP27"/>
<dbReference type="InterPro" id="IPR029056">
    <property type="entry name" value="Ribokinase-like"/>
</dbReference>
<dbReference type="EMBL" id="KV425630">
    <property type="protein sequence ID" value="KZT19913.1"/>
    <property type="molecule type" value="Genomic_DNA"/>
</dbReference>
<comment type="similarity">
    <text evidence="17">In the N-terminal section; belongs to the thiamine-phosphate synthase family.</text>
</comment>
<evidence type="ECO:0000256" key="8">
    <source>
        <dbReference type="ARBA" id="ARBA00022741"/>
    </source>
</evidence>
<dbReference type="STRING" id="1314782.A0A165NP27"/>
<evidence type="ECO:0000256" key="14">
    <source>
        <dbReference type="ARBA" id="ARBA00047851"/>
    </source>
</evidence>
<evidence type="ECO:0000256" key="17">
    <source>
        <dbReference type="ARBA" id="ARBA00061283"/>
    </source>
</evidence>
<evidence type="ECO:0000256" key="5">
    <source>
        <dbReference type="ARBA" id="ARBA00005165"/>
    </source>
</evidence>
<dbReference type="CDD" id="cd00564">
    <property type="entry name" value="TMP_TenI"/>
    <property type="match status" value="1"/>
</dbReference>
<dbReference type="Pfam" id="PF02110">
    <property type="entry name" value="HK"/>
    <property type="match status" value="1"/>
</dbReference>
<keyword evidence="8" id="KW-0547">Nucleotide-binding</keyword>
<dbReference type="NCBIfam" id="TIGR00693">
    <property type="entry name" value="thiE"/>
    <property type="match status" value="1"/>
</dbReference>
<dbReference type="Proteomes" id="UP000076761">
    <property type="component" value="Unassembled WGS sequence"/>
</dbReference>
<keyword evidence="10" id="KW-0067">ATP-binding</keyword>
<dbReference type="UniPathway" id="UPA00060">
    <property type="reaction ID" value="UER00139"/>
</dbReference>
<dbReference type="SUPFAM" id="SSF53613">
    <property type="entry name" value="Ribokinase-like"/>
    <property type="match status" value="1"/>
</dbReference>
<sequence>MTSMQNTGRSQVSKPEIDYSLYLVSGRELLPEGITYLESLEQAIQGGVTVVQVREKNADTGEFLKIAQETQELCNKYNVPLIINDRIDIALAIRATGVHLGQTDMPVSVARSLLPAETIIGISCNNPEQVEKALNEGADYVGLGAVYGTATKDVTGKITGPRNVGAMLEKLDGSNVKAVVIGGIKSSNVLRTLHGSVSTTGHVLDGVAVVSDIAASKTPKDAAHNLSSIVKAFKHVSLPSSLATPFSTQVSSPLVEHAAALLYIVRKHGPLIHQITNTVVTNQSANATLALGASPIMATSPHEMEDLQKATGALLINFGTIADKEGMLQAGKFANLNKKPVVFDPVGVGATAYRRAAAKELMNFWQASIIKGNAAEIGTLADSVEVQAKGVDSGGSFENPPEVIRQLAQKERCIIVLSGVTDYISNGSDVVALHNGHPLLGQITGSGCMLGTVVATFAAAERLRSLEKEGTGSNEEGRLVSGDMLLAAVGGVLALTVASEIAAARKDVKGSGTFLPALIDELGRLTPEVIIDRAKVELFH</sequence>
<dbReference type="InterPro" id="IPR036206">
    <property type="entry name" value="ThiamineP_synth_sf"/>
</dbReference>
<evidence type="ECO:0000313" key="20">
    <source>
        <dbReference type="Proteomes" id="UP000076761"/>
    </source>
</evidence>
<comment type="catalytic activity">
    <reaction evidence="1">
        <text>5-(2-hydroxyethyl)-4-methylthiazole + ATP = 4-methyl-5-(2-phosphooxyethyl)-thiazole + ADP + H(+)</text>
        <dbReference type="Rhea" id="RHEA:24212"/>
        <dbReference type="ChEBI" id="CHEBI:15378"/>
        <dbReference type="ChEBI" id="CHEBI:17957"/>
        <dbReference type="ChEBI" id="CHEBI:30616"/>
        <dbReference type="ChEBI" id="CHEBI:58296"/>
        <dbReference type="ChEBI" id="CHEBI:456216"/>
        <dbReference type="EC" id="2.7.1.50"/>
    </reaction>
</comment>
<dbReference type="Pfam" id="PF02581">
    <property type="entry name" value="TMP-TENI"/>
    <property type="match status" value="1"/>
</dbReference>
<keyword evidence="11" id="KW-0460">Magnesium</keyword>
<comment type="pathway">
    <text evidence="4">Cofactor biosynthesis; thiamine diphosphate biosynthesis; 4-methyl-5-(2-phosphoethyl)-thiazole from 5-(2-hydroxyethyl)-4-methylthiazole: step 1/1.</text>
</comment>
<keyword evidence="6" id="KW-0808">Transferase</keyword>
<dbReference type="FunFam" id="3.20.20.70:FF:000104">
    <property type="entry name" value="Thiamine biosynthetic bifunctional enzyme"/>
    <property type="match status" value="1"/>
</dbReference>
<dbReference type="OrthoDB" id="4994at2759"/>
<evidence type="ECO:0000256" key="9">
    <source>
        <dbReference type="ARBA" id="ARBA00022777"/>
    </source>
</evidence>
<evidence type="ECO:0000256" key="1">
    <source>
        <dbReference type="ARBA" id="ARBA00001771"/>
    </source>
</evidence>
<dbReference type="GO" id="GO:0004789">
    <property type="term" value="F:thiamine-phosphate diphosphorylase activity"/>
    <property type="evidence" value="ECO:0007669"/>
    <property type="project" value="UniProtKB-EC"/>
</dbReference>
<dbReference type="PANTHER" id="PTHR20857:SF23">
    <property type="entry name" value="THIAMINE BIOSYNTHETIC BIFUNCTIONAL ENZYME"/>
    <property type="match status" value="1"/>
</dbReference>
<dbReference type="InterPro" id="IPR013785">
    <property type="entry name" value="Aldolase_TIM"/>
</dbReference>
<dbReference type="PRINTS" id="PR01099">
    <property type="entry name" value="HYETHTZKNASE"/>
</dbReference>
<dbReference type="HAMAP" id="MF_00228">
    <property type="entry name" value="Thz_kinase"/>
    <property type="match status" value="1"/>
</dbReference>
<comment type="pathway">
    <text evidence="5">Cofactor biosynthesis; thiamine diphosphate biosynthesis; thiamine phosphate from 4-amino-2-methyl-5-diphosphomethylpyrimidine and 4-methyl-5-(2-phosphoethyl)-thiazole: step 1/1.</text>
</comment>
<gene>
    <name evidence="19" type="ORF">NEOLEDRAFT_1141424</name>
</gene>
<evidence type="ECO:0000256" key="2">
    <source>
        <dbReference type="ARBA" id="ARBA00001946"/>
    </source>
</evidence>
<evidence type="ECO:0000256" key="11">
    <source>
        <dbReference type="ARBA" id="ARBA00022842"/>
    </source>
</evidence>
<evidence type="ECO:0000256" key="6">
    <source>
        <dbReference type="ARBA" id="ARBA00022679"/>
    </source>
</evidence>
<evidence type="ECO:0000256" key="12">
    <source>
        <dbReference type="ARBA" id="ARBA00022977"/>
    </source>
</evidence>
<dbReference type="PANTHER" id="PTHR20857">
    <property type="entry name" value="THIAMINE-PHOSPHATE PYROPHOSPHORYLASE"/>
    <property type="match status" value="1"/>
</dbReference>
<comment type="catalytic activity">
    <reaction evidence="14">
        <text>2-(2-carboxy-4-methylthiazol-5-yl)ethyl phosphate + 4-amino-2-methyl-5-(diphosphooxymethyl)pyrimidine + 2 H(+) = thiamine phosphate + CO2 + diphosphate</text>
        <dbReference type="Rhea" id="RHEA:47848"/>
        <dbReference type="ChEBI" id="CHEBI:15378"/>
        <dbReference type="ChEBI" id="CHEBI:16526"/>
        <dbReference type="ChEBI" id="CHEBI:33019"/>
        <dbReference type="ChEBI" id="CHEBI:37575"/>
        <dbReference type="ChEBI" id="CHEBI:57841"/>
        <dbReference type="ChEBI" id="CHEBI:62890"/>
        <dbReference type="EC" id="2.5.1.3"/>
    </reaction>
</comment>
<keyword evidence="12" id="KW-0784">Thiamine biosynthesis</keyword>
<dbReference type="GO" id="GO:0000287">
    <property type="term" value="F:magnesium ion binding"/>
    <property type="evidence" value="ECO:0007669"/>
    <property type="project" value="InterPro"/>
</dbReference>
<dbReference type="NCBIfam" id="NF006830">
    <property type="entry name" value="PRK09355.1"/>
    <property type="match status" value="1"/>
</dbReference>
<evidence type="ECO:0000256" key="10">
    <source>
        <dbReference type="ARBA" id="ARBA00022840"/>
    </source>
</evidence>
<comment type="function">
    <text evidence="3">Condenses 4-methyl-5-(beta-hydroxyethyl)thiazole monophosphate (THZ-P) and 2-methyl-4-amino-5-hydroxymethyl pyrimidine pyrophosphate (HMP-PP) to form thiamine monophosphate (TMP).</text>
</comment>
<dbReference type="InterPro" id="IPR000417">
    <property type="entry name" value="Hyethyz_kinase"/>
</dbReference>
<proteinExistence type="inferred from homology"/>
<comment type="cofactor">
    <cofactor evidence="2">
        <name>Mg(2+)</name>
        <dbReference type="ChEBI" id="CHEBI:18420"/>
    </cofactor>
</comment>
<dbReference type="GO" id="GO:0009229">
    <property type="term" value="P:thiamine diphosphate biosynthetic process"/>
    <property type="evidence" value="ECO:0007669"/>
    <property type="project" value="UniProtKB-UniPathway"/>
</dbReference>